<dbReference type="AlphaFoldDB" id="A0A409WZD3"/>
<name>A0A409WZD3_9AGAR</name>
<dbReference type="PANTHER" id="PTHR11439:SF467">
    <property type="entry name" value="INTEGRASE CATALYTIC DOMAIN-CONTAINING PROTEIN"/>
    <property type="match status" value="1"/>
</dbReference>
<reference evidence="3 4" key="1">
    <citation type="journal article" date="2018" name="Evol. Lett.">
        <title>Horizontal gene cluster transfer increased hallucinogenic mushroom diversity.</title>
        <authorList>
            <person name="Reynolds H.T."/>
            <person name="Vijayakumar V."/>
            <person name="Gluck-Thaler E."/>
            <person name="Korotkin H.B."/>
            <person name="Matheny P.B."/>
            <person name="Slot J.C."/>
        </authorList>
    </citation>
    <scope>NUCLEOTIDE SEQUENCE [LARGE SCALE GENOMIC DNA]</scope>
    <source>
        <strain evidence="3 4">SRW20</strain>
    </source>
</reference>
<dbReference type="CDD" id="cd09272">
    <property type="entry name" value="RNase_HI_RT_Ty1"/>
    <property type="match status" value="1"/>
</dbReference>
<dbReference type="OrthoDB" id="3344688at2759"/>
<dbReference type="SUPFAM" id="SSF56672">
    <property type="entry name" value="DNA/RNA polymerases"/>
    <property type="match status" value="1"/>
</dbReference>
<feature type="domain" description="Reverse transcriptase Ty1/copia-type" evidence="2">
    <location>
        <begin position="442"/>
        <end position="698"/>
    </location>
</feature>
<dbReference type="Pfam" id="PF14223">
    <property type="entry name" value="Retrotran_gag_2"/>
    <property type="match status" value="1"/>
</dbReference>
<comment type="caution">
    <text evidence="3">The sequence shown here is derived from an EMBL/GenBank/DDBJ whole genome shotgun (WGS) entry which is preliminary data.</text>
</comment>
<evidence type="ECO:0000313" key="4">
    <source>
        <dbReference type="Proteomes" id="UP000284706"/>
    </source>
</evidence>
<organism evidence="3 4">
    <name type="scientific">Gymnopilus dilepis</name>
    <dbReference type="NCBI Taxonomy" id="231916"/>
    <lineage>
        <taxon>Eukaryota</taxon>
        <taxon>Fungi</taxon>
        <taxon>Dikarya</taxon>
        <taxon>Basidiomycota</taxon>
        <taxon>Agaricomycotina</taxon>
        <taxon>Agaricomycetes</taxon>
        <taxon>Agaricomycetidae</taxon>
        <taxon>Agaricales</taxon>
        <taxon>Agaricineae</taxon>
        <taxon>Hymenogastraceae</taxon>
        <taxon>Gymnopilus</taxon>
    </lineage>
</organism>
<feature type="compositionally biased region" description="Polar residues" evidence="1">
    <location>
        <begin position="253"/>
        <end position="272"/>
    </location>
</feature>
<dbReference type="InParanoid" id="A0A409WZD3"/>
<dbReference type="Proteomes" id="UP000284706">
    <property type="component" value="Unassembled WGS sequence"/>
</dbReference>
<protein>
    <recommendedName>
        <fullName evidence="2">Reverse transcriptase Ty1/copia-type domain-containing protein</fullName>
    </recommendedName>
</protein>
<feature type="compositionally biased region" description="Polar residues" evidence="1">
    <location>
        <begin position="310"/>
        <end position="325"/>
    </location>
</feature>
<dbReference type="EMBL" id="NHYE01004565">
    <property type="protein sequence ID" value="PPQ83821.1"/>
    <property type="molecule type" value="Genomic_DNA"/>
</dbReference>
<sequence>MGPADLNMSNQPNLKLVNLPKLHEDGSNWVTYKERVLNHLTSKGLIRHVKGTVKQPPVLIERGGSFYYPNGRLQHLTDDEMEAHEQQTDIFEQKQAQVREVIYETTSKSVFLEIKDEPTAEKLWTKLVDIHESKGTMVYTDTLAKLSGMRYVDGKSMRAHISTMKELRERLAEMGSPISDDQFSAYIRASLTPDYRPLLTSITASSRTSGRSIQLSDLIQFIYEEADNKAAEKNVDDAKENSGSAMLAHQPGPSGTNPRTSGDTFSTNTQRSETPKTDPESPRQQLSNAPKIEANEPESTKIGHDLPKVTPSTTTPHQTIPTAPNSYPHEQAMPDNQDDVQNPNPRRSTRSRRPGGFYNERNLQRAGEGAMMAECYGLLEAGGVEIEEADVEVFRRVLEEAMVAGVEEGDTPSVEEALSGPYKEEWFDAMSDELKVIEDRGTYTIVKAPEDVEVIDGRWTLRVKRDGEGKVSRRKARYVVRGFKQKFGESFHETFAPTVRPSTLRVLLSIAAHKGSTIVQADAKNAYLHGYNDTNEVFYMKLPDHYLKFRSLPPELADVPISKLACIVWRPLYGSKQGANRFYKYMVETMVDKLGFTVSQADEAVYYKFEPNGKYTIVAAATDDFTIITDSDETANAFQDELGKYLELVRLGKINWLLGTTVDRDLIRRTISLGQEAYIDQTATKYDLEDAQPVTTPLPAQIDLTPGSDHVSDRLLSPSEKTTYREIIGSLMYLSVMTRPDITYAVTTLSQYLESPTATHLHMAKRVIRYLKGTKHLRLVLGGEELELTGYSDADWASHRHRHSISGFAFFLGNGAVSWSSKKQPIVTLSSTESEYVALTHSAKDIIWIHKLLAELDTFFHYDFKPTTLFCDNQGAIRLSKDSTFHARTKHIDVHFHFIRQTVSQNHITLSYISTNDMIADMLTKALARQKFEYFRFMLGVQ</sequence>
<evidence type="ECO:0000256" key="1">
    <source>
        <dbReference type="SAM" id="MobiDB-lite"/>
    </source>
</evidence>
<dbReference type="STRING" id="231916.A0A409WZD3"/>
<evidence type="ECO:0000313" key="3">
    <source>
        <dbReference type="EMBL" id="PPQ83821.1"/>
    </source>
</evidence>
<dbReference type="PANTHER" id="PTHR11439">
    <property type="entry name" value="GAG-POL-RELATED RETROTRANSPOSON"/>
    <property type="match status" value="1"/>
</dbReference>
<keyword evidence="4" id="KW-1185">Reference proteome</keyword>
<dbReference type="InterPro" id="IPR013103">
    <property type="entry name" value="RVT_2"/>
</dbReference>
<feature type="compositionally biased region" description="Basic and acidic residues" evidence="1">
    <location>
        <begin position="298"/>
        <end position="307"/>
    </location>
</feature>
<dbReference type="InterPro" id="IPR043502">
    <property type="entry name" value="DNA/RNA_pol_sf"/>
</dbReference>
<feature type="region of interest" description="Disordered" evidence="1">
    <location>
        <begin position="232"/>
        <end position="360"/>
    </location>
</feature>
<gene>
    <name evidence="3" type="ORF">CVT26_005165</name>
</gene>
<accession>A0A409WZD3</accession>
<proteinExistence type="predicted"/>
<evidence type="ECO:0000259" key="2">
    <source>
        <dbReference type="Pfam" id="PF07727"/>
    </source>
</evidence>
<dbReference type="Pfam" id="PF07727">
    <property type="entry name" value="RVT_2"/>
    <property type="match status" value="1"/>
</dbReference>